<evidence type="ECO:0000256" key="1">
    <source>
        <dbReference type="SAM" id="SignalP"/>
    </source>
</evidence>
<keyword evidence="3" id="KW-1185">Reference proteome</keyword>
<gene>
    <name evidence="2" type="ORF">V9T40_003193</name>
</gene>
<evidence type="ECO:0000313" key="3">
    <source>
        <dbReference type="Proteomes" id="UP001367676"/>
    </source>
</evidence>
<dbReference type="AlphaFoldDB" id="A0AAN9U0T8"/>
<keyword evidence="1" id="KW-0732">Signal</keyword>
<accession>A0AAN9U0T8</accession>
<name>A0AAN9U0T8_9HEMI</name>
<sequence length="183" mass="20039">MKFVIFCLAASLLAAVHAGIDPRMQPSKQRQKRNSDLDRFFREIPSDGKNTPVGVIIPNIYVPQAATPTTTSNPMCPVPGGPCRELALGQKGSIKVLNVGIYSLQILVEFKSGYRKDTKDSDLFGLGQTRIVEIPPEAEDITVTLKAFGLFGINSDILKKQYPYPVIRCYYSGDGRTVAKTGC</sequence>
<protein>
    <submittedName>
        <fullName evidence="2">Uncharacterized protein</fullName>
    </submittedName>
</protein>
<proteinExistence type="predicted"/>
<comment type="caution">
    <text evidence="2">The sequence shown here is derived from an EMBL/GenBank/DDBJ whole genome shotgun (WGS) entry which is preliminary data.</text>
</comment>
<dbReference type="EMBL" id="JBBCAQ010000006">
    <property type="protein sequence ID" value="KAK7603194.1"/>
    <property type="molecule type" value="Genomic_DNA"/>
</dbReference>
<feature type="chain" id="PRO_5042896554" evidence="1">
    <location>
        <begin position="19"/>
        <end position="183"/>
    </location>
</feature>
<reference evidence="2 3" key="1">
    <citation type="submission" date="2024-03" db="EMBL/GenBank/DDBJ databases">
        <title>Adaptation during the transition from Ophiocordyceps entomopathogen to insect associate is accompanied by gene loss and intensified selection.</title>
        <authorList>
            <person name="Ward C.M."/>
            <person name="Onetto C.A."/>
            <person name="Borneman A.R."/>
        </authorList>
    </citation>
    <scope>NUCLEOTIDE SEQUENCE [LARGE SCALE GENOMIC DNA]</scope>
    <source>
        <strain evidence="2">AWRI1</strain>
        <tissue evidence="2">Single Adult Female</tissue>
    </source>
</reference>
<feature type="signal peptide" evidence="1">
    <location>
        <begin position="1"/>
        <end position="18"/>
    </location>
</feature>
<dbReference type="Proteomes" id="UP001367676">
    <property type="component" value="Unassembled WGS sequence"/>
</dbReference>
<evidence type="ECO:0000313" key="2">
    <source>
        <dbReference type="EMBL" id="KAK7603194.1"/>
    </source>
</evidence>
<organism evidence="2 3">
    <name type="scientific">Parthenolecanium corni</name>
    <dbReference type="NCBI Taxonomy" id="536013"/>
    <lineage>
        <taxon>Eukaryota</taxon>
        <taxon>Metazoa</taxon>
        <taxon>Ecdysozoa</taxon>
        <taxon>Arthropoda</taxon>
        <taxon>Hexapoda</taxon>
        <taxon>Insecta</taxon>
        <taxon>Pterygota</taxon>
        <taxon>Neoptera</taxon>
        <taxon>Paraneoptera</taxon>
        <taxon>Hemiptera</taxon>
        <taxon>Sternorrhyncha</taxon>
        <taxon>Coccoidea</taxon>
        <taxon>Coccidae</taxon>
        <taxon>Parthenolecanium</taxon>
    </lineage>
</organism>